<dbReference type="AlphaFoldDB" id="A0A1G4PCR0"/>
<dbReference type="GO" id="GO:0005737">
    <property type="term" value="C:cytoplasm"/>
    <property type="evidence" value="ECO:0007669"/>
    <property type="project" value="TreeGrafter"/>
</dbReference>
<name>A0A1G4PCR0_9HYPH</name>
<dbReference type="InterPro" id="IPR003462">
    <property type="entry name" value="ODC_Mu_crystall"/>
</dbReference>
<dbReference type="EMBL" id="FMTM01000001">
    <property type="protein sequence ID" value="SCW30087.1"/>
    <property type="molecule type" value="Genomic_DNA"/>
</dbReference>
<dbReference type="PANTHER" id="PTHR13812">
    <property type="entry name" value="KETIMINE REDUCTASE MU-CRYSTALLIN"/>
    <property type="match status" value="1"/>
</dbReference>
<dbReference type="Gene3D" id="3.40.50.720">
    <property type="entry name" value="NAD(P)-binding Rossmann-like Domain"/>
    <property type="match status" value="1"/>
</dbReference>
<reference evidence="3 4" key="1">
    <citation type="submission" date="2016-10" db="EMBL/GenBank/DDBJ databases">
        <authorList>
            <person name="de Groot N.N."/>
        </authorList>
    </citation>
    <scope>NUCLEOTIDE SEQUENCE [LARGE SCALE GENOMIC DNA]</scope>
    <source>
        <strain evidence="3 4">CGMCC 1.3401</strain>
    </source>
</reference>
<dbReference type="SUPFAM" id="SSF51735">
    <property type="entry name" value="NAD(P)-binding Rossmann-fold domains"/>
    <property type="match status" value="1"/>
</dbReference>
<accession>A0A1G4PCR0</accession>
<dbReference type="InterPro" id="IPR023401">
    <property type="entry name" value="ODC_N"/>
</dbReference>
<evidence type="ECO:0000256" key="1">
    <source>
        <dbReference type="ARBA" id="ARBA00008903"/>
    </source>
</evidence>
<sequence length="313" mass="32990">MTIILSDSDLDRSTAMQIAIEAIEEAMVARSAGALVSPPRHSVSFGGKGDLVFTIGGTIGEGSIAGFRVYETFKGLRHDQIVAVWSAKTAELQGLVVGSRLGDIRTGAIGGIAIRHMSSSGVRTAGVIGSGHQARTQLEAAALVRRLDHVRVFSRHEQNRRTFAAEMEQRLGIPVEPVDTPRRAVSEADIVICATTSRTPVMEAAWLKPGVHINTIGPKTVDEHELGLDIAAAAHVIATDSLEQTEAYKAPFFLHGSPDAVRLVDLAAIVSGRLPVRQAHDQTTLFCSAGLAGTEVLVASKLLAACGGKVPAA</sequence>
<dbReference type="PIRSF" id="PIRSF001439">
    <property type="entry name" value="CryM"/>
    <property type="match status" value="1"/>
</dbReference>
<dbReference type="PANTHER" id="PTHR13812:SF19">
    <property type="entry name" value="KETIMINE REDUCTASE MU-CRYSTALLIN"/>
    <property type="match status" value="1"/>
</dbReference>
<dbReference type="Gene3D" id="3.30.1780.10">
    <property type="entry name" value="ornithine cyclodeaminase, domain 1"/>
    <property type="match status" value="1"/>
</dbReference>
<comment type="similarity">
    <text evidence="1">Belongs to the ornithine cyclodeaminase/mu-crystallin family.</text>
</comment>
<protein>
    <submittedName>
        <fullName evidence="3">Ornithine cyclodeaminase</fullName>
    </submittedName>
</protein>
<dbReference type="Proteomes" id="UP000199542">
    <property type="component" value="Unassembled WGS sequence"/>
</dbReference>
<dbReference type="InterPro" id="IPR036291">
    <property type="entry name" value="NAD(P)-bd_dom_sf"/>
</dbReference>
<proteinExistence type="inferred from homology"/>
<gene>
    <name evidence="3" type="ORF">SAMN02927900_00374</name>
</gene>
<evidence type="ECO:0000313" key="4">
    <source>
        <dbReference type="Proteomes" id="UP000199542"/>
    </source>
</evidence>
<keyword evidence="2" id="KW-0520">NAD</keyword>
<dbReference type="Pfam" id="PF02423">
    <property type="entry name" value="OCD_Mu_crystall"/>
    <property type="match status" value="1"/>
</dbReference>
<dbReference type="RefSeq" id="WP_092583294.1">
    <property type="nucleotide sequence ID" value="NZ_FMTM01000001.1"/>
</dbReference>
<organism evidence="3 4">
    <name type="scientific">Rhizobium mongolense subsp. loessense</name>
    <dbReference type="NCBI Taxonomy" id="158890"/>
    <lineage>
        <taxon>Bacteria</taxon>
        <taxon>Pseudomonadati</taxon>
        <taxon>Pseudomonadota</taxon>
        <taxon>Alphaproteobacteria</taxon>
        <taxon>Hyphomicrobiales</taxon>
        <taxon>Rhizobiaceae</taxon>
        <taxon>Rhizobium/Agrobacterium group</taxon>
        <taxon>Rhizobium</taxon>
    </lineage>
</organism>
<evidence type="ECO:0000313" key="3">
    <source>
        <dbReference type="EMBL" id="SCW30087.1"/>
    </source>
</evidence>
<evidence type="ECO:0000256" key="2">
    <source>
        <dbReference type="ARBA" id="ARBA00023027"/>
    </source>
</evidence>